<evidence type="ECO:0000256" key="6">
    <source>
        <dbReference type="ARBA" id="ARBA00024511"/>
    </source>
</evidence>
<feature type="domain" description="4-O-methyl-glucuronoyl methylesterase-like" evidence="8">
    <location>
        <begin position="79"/>
        <end position="148"/>
    </location>
</feature>
<evidence type="ECO:0000256" key="7">
    <source>
        <dbReference type="ARBA" id="ARBA00026105"/>
    </source>
</evidence>
<reference evidence="9" key="1">
    <citation type="journal article" date="2023" name="Mol. Phylogenet. Evol.">
        <title>Genome-scale phylogeny and comparative genomics of the fungal order Sordariales.</title>
        <authorList>
            <person name="Hensen N."/>
            <person name="Bonometti L."/>
            <person name="Westerberg I."/>
            <person name="Brannstrom I.O."/>
            <person name="Guillou S."/>
            <person name="Cros-Aarteil S."/>
            <person name="Calhoun S."/>
            <person name="Haridas S."/>
            <person name="Kuo A."/>
            <person name="Mondo S."/>
            <person name="Pangilinan J."/>
            <person name="Riley R."/>
            <person name="LaButti K."/>
            <person name="Andreopoulos B."/>
            <person name="Lipzen A."/>
            <person name="Chen C."/>
            <person name="Yan M."/>
            <person name="Daum C."/>
            <person name="Ng V."/>
            <person name="Clum A."/>
            <person name="Steindorff A."/>
            <person name="Ohm R.A."/>
            <person name="Martin F."/>
            <person name="Silar P."/>
            <person name="Natvig D.O."/>
            <person name="Lalanne C."/>
            <person name="Gautier V."/>
            <person name="Ament-Velasquez S.L."/>
            <person name="Kruys A."/>
            <person name="Hutchinson M.I."/>
            <person name="Powell A.J."/>
            <person name="Barry K."/>
            <person name="Miller A.N."/>
            <person name="Grigoriev I.V."/>
            <person name="Debuchy R."/>
            <person name="Gladieux P."/>
            <person name="Hiltunen Thoren M."/>
            <person name="Johannesson H."/>
        </authorList>
    </citation>
    <scope>NUCLEOTIDE SEQUENCE</scope>
    <source>
        <strain evidence="9">CBS 508.74</strain>
    </source>
</reference>
<comment type="catalytic activity">
    <reaction evidence="6">
        <text>a 4-O-methyl-alpha-D-glucuronosyl ester derivative + H2O = 4-O-methyl-alpha-D-glucuronate derivative + an alcohol + H(+)</text>
        <dbReference type="Rhea" id="RHEA:67452"/>
        <dbReference type="ChEBI" id="CHEBI:15377"/>
        <dbReference type="ChEBI" id="CHEBI:15378"/>
        <dbReference type="ChEBI" id="CHEBI:30879"/>
        <dbReference type="ChEBI" id="CHEBI:171667"/>
        <dbReference type="ChEBI" id="CHEBI:171668"/>
        <dbReference type="EC" id="3.1.1.117"/>
    </reaction>
    <physiologicalReaction direction="left-to-right" evidence="6">
        <dbReference type="Rhea" id="RHEA:67453"/>
    </physiologicalReaction>
</comment>
<evidence type="ECO:0000256" key="4">
    <source>
        <dbReference type="ARBA" id="ARBA00022801"/>
    </source>
</evidence>
<keyword evidence="5" id="KW-0439">Lignin degradation</keyword>
<dbReference type="EC" id="3.1.1.117" evidence="7"/>
<evidence type="ECO:0000259" key="8">
    <source>
        <dbReference type="Pfam" id="PF22244"/>
    </source>
</evidence>
<evidence type="ECO:0000313" key="9">
    <source>
        <dbReference type="EMBL" id="KAK4107819.1"/>
    </source>
</evidence>
<organism evidence="9 10">
    <name type="scientific">Canariomyces notabilis</name>
    <dbReference type="NCBI Taxonomy" id="2074819"/>
    <lineage>
        <taxon>Eukaryota</taxon>
        <taxon>Fungi</taxon>
        <taxon>Dikarya</taxon>
        <taxon>Ascomycota</taxon>
        <taxon>Pezizomycotina</taxon>
        <taxon>Sordariomycetes</taxon>
        <taxon>Sordariomycetidae</taxon>
        <taxon>Sordariales</taxon>
        <taxon>Chaetomiaceae</taxon>
        <taxon>Canariomyces</taxon>
    </lineage>
</organism>
<dbReference type="GO" id="GO:0046274">
    <property type="term" value="P:lignin catabolic process"/>
    <property type="evidence" value="ECO:0007669"/>
    <property type="project" value="UniProtKB-KW"/>
</dbReference>
<dbReference type="Pfam" id="PF22244">
    <property type="entry name" value="GCE_fung"/>
    <property type="match status" value="1"/>
</dbReference>
<sequence>MDLPANFLRQPIQTDKEKNINFSVSITTPLGNGPFIALGGGSFPIPSGIATVTFRNDDPHRQSLARVGIGHRPGRRRPGQVITENVWLSKSFEQFANNIRNLPVDNHELAALVAPRALLVIENTLQTWLGNMATYGCMNTAHKVWEALDISGNMGFSQNGDHSHCQWSGYHASELNAFIDKFLKGTGTANSNTNIVKTDNPNLGFTESQWVDWSVPTLTTLLGSPHVP</sequence>
<name>A0AAN6T8C2_9PEZI</name>
<dbReference type="Proteomes" id="UP001302812">
    <property type="component" value="Unassembled WGS sequence"/>
</dbReference>
<comment type="similarity">
    <text evidence="1">Belongs to the carbohydrate esterase 15 (CE15) family.</text>
</comment>
<keyword evidence="10" id="KW-1185">Reference proteome</keyword>
<dbReference type="Gene3D" id="3.40.50.1820">
    <property type="entry name" value="alpha/beta hydrolase"/>
    <property type="match status" value="1"/>
</dbReference>
<keyword evidence="4" id="KW-0378">Hydrolase</keyword>
<evidence type="ECO:0000256" key="2">
    <source>
        <dbReference type="ARBA" id="ARBA00022487"/>
    </source>
</evidence>
<keyword evidence="2" id="KW-0719">Serine esterase</keyword>
<dbReference type="GO" id="GO:0052689">
    <property type="term" value="F:carboxylic ester hydrolase activity"/>
    <property type="evidence" value="ECO:0007669"/>
    <property type="project" value="UniProtKB-KW"/>
</dbReference>
<evidence type="ECO:0000256" key="3">
    <source>
        <dbReference type="ARBA" id="ARBA00022729"/>
    </source>
</evidence>
<dbReference type="AlphaFoldDB" id="A0AAN6T8C2"/>
<dbReference type="EMBL" id="MU853369">
    <property type="protein sequence ID" value="KAK4107819.1"/>
    <property type="molecule type" value="Genomic_DNA"/>
</dbReference>
<dbReference type="InterPro" id="IPR029058">
    <property type="entry name" value="AB_hydrolase_fold"/>
</dbReference>
<reference evidence="9" key="2">
    <citation type="submission" date="2023-05" db="EMBL/GenBank/DDBJ databases">
        <authorList>
            <consortium name="Lawrence Berkeley National Laboratory"/>
            <person name="Steindorff A."/>
            <person name="Hensen N."/>
            <person name="Bonometti L."/>
            <person name="Westerberg I."/>
            <person name="Brannstrom I.O."/>
            <person name="Guillou S."/>
            <person name="Cros-Aarteil S."/>
            <person name="Calhoun S."/>
            <person name="Haridas S."/>
            <person name="Kuo A."/>
            <person name="Mondo S."/>
            <person name="Pangilinan J."/>
            <person name="Riley R."/>
            <person name="Labutti K."/>
            <person name="Andreopoulos B."/>
            <person name="Lipzen A."/>
            <person name="Chen C."/>
            <person name="Yanf M."/>
            <person name="Daum C."/>
            <person name="Ng V."/>
            <person name="Clum A."/>
            <person name="Ohm R."/>
            <person name="Martin F."/>
            <person name="Silar P."/>
            <person name="Natvig D."/>
            <person name="Lalanne C."/>
            <person name="Gautier V."/>
            <person name="Ament-Velasquez S.L."/>
            <person name="Kruys A."/>
            <person name="Hutchinson M.I."/>
            <person name="Powell A.J."/>
            <person name="Barry K."/>
            <person name="Miller A.N."/>
            <person name="Grigoriev I.V."/>
            <person name="Debuchy R."/>
            <person name="Gladieux P."/>
            <person name="Thoren M.H."/>
            <person name="Johannesson H."/>
        </authorList>
    </citation>
    <scope>NUCLEOTIDE SEQUENCE</scope>
    <source>
        <strain evidence="9">CBS 508.74</strain>
    </source>
</reference>
<keyword evidence="3" id="KW-0732">Signal</keyword>
<comment type="caution">
    <text evidence="9">The sequence shown here is derived from an EMBL/GenBank/DDBJ whole genome shotgun (WGS) entry which is preliminary data.</text>
</comment>
<accession>A0AAN6T8C2</accession>
<protein>
    <recommendedName>
        <fullName evidence="7">(4-O-methyl)-D-glucuronate--lignin esterase</fullName>
        <ecNumber evidence="7">3.1.1.117</ecNumber>
    </recommendedName>
</protein>
<proteinExistence type="inferred from homology"/>
<gene>
    <name evidence="9" type="ORF">N656DRAFT_802415</name>
</gene>
<evidence type="ECO:0000256" key="5">
    <source>
        <dbReference type="ARBA" id="ARBA00023185"/>
    </source>
</evidence>
<dbReference type="RefSeq" id="XP_064665389.1">
    <property type="nucleotide sequence ID" value="XM_064818238.1"/>
</dbReference>
<dbReference type="InterPro" id="IPR054579">
    <property type="entry name" value="GCE-like_dom"/>
</dbReference>
<evidence type="ECO:0000313" key="10">
    <source>
        <dbReference type="Proteomes" id="UP001302812"/>
    </source>
</evidence>
<evidence type="ECO:0000256" key="1">
    <source>
        <dbReference type="ARBA" id="ARBA00010092"/>
    </source>
</evidence>
<dbReference type="GeneID" id="89942363"/>